<keyword evidence="2" id="KW-1185">Reference proteome</keyword>
<name>A0A540KI27_MALBA</name>
<comment type="caution">
    <text evidence="1">The sequence shown here is derived from an EMBL/GenBank/DDBJ whole genome shotgun (WGS) entry which is preliminary data.</text>
</comment>
<proteinExistence type="predicted"/>
<organism evidence="1 2">
    <name type="scientific">Malus baccata</name>
    <name type="common">Siberian crab apple</name>
    <name type="synonym">Pyrus baccata</name>
    <dbReference type="NCBI Taxonomy" id="106549"/>
    <lineage>
        <taxon>Eukaryota</taxon>
        <taxon>Viridiplantae</taxon>
        <taxon>Streptophyta</taxon>
        <taxon>Embryophyta</taxon>
        <taxon>Tracheophyta</taxon>
        <taxon>Spermatophyta</taxon>
        <taxon>Magnoliopsida</taxon>
        <taxon>eudicotyledons</taxon>
        <taxon>Gunneridae</taxon>
        <taxon>Pentapetalae</taxon>
        <taxon>rosids</taxon>
        <taxon>fabids</taxon>
        <taxon>Rosales</taxon>
        <taxon>Rosaceae</taxon>
        <taxon>Amygdaloideae</taxon>
        <taxon>Maleae</taxon>
        <taxon>Malus</taxon>
    </lineage>
</organism>
<dbReference type="EMBL" id="VIEB01001242">
    <property type="protein sequence ID" value="TQD73830.1"/>
    <property type="molecule type" value="Genomic_DNA"/>
</dbReference>
<sequence length="52" mass="5877">MKSRLANWLRKPTSEKGCEAGLVCCIEYHGFTQREGLHFSLISFTGKGVQNF</sequence>
<dbReference type="AlphaFoldDB" id="A0A540KI27"/>
<gene>
    <name evidence="1" type="ORF">C1H46_040633</name>
</gene>
<reference evidence="1 2" key="1">
    <citation type="journal article" date="2019" name="G3 (Bethesda)">
        <title>Sequencing of a Wild Apple (Malus baccata) Genome Unravels the Differences Between Cultivated and Wild Apple Species Regarding Disease Resistance and Cold Tolerance.</title>
        <authorList>
            <person name="Chen X."/>
        </authorList>
    </citation>
    <scope>NUCLEOTIDE SEQUENCE [LARGE SCALE GENOMIC DNA]</scope>
    <source>
        <strain evidence="2">cv. Shandingzi</strain>
        <tissue evidence="1">Leaves</tissue>
    </source>
</reference>
<evidence type="ECO:0000313" key="2">
    <source>
        <dbReference type="Proteomes" id="UP000315295"/>
    </source>
</evidence>
<accession>A0A540KI27</accession>
<dbReference type="Proteomes" id="UP000315295">
    <property type="component" value="Unassembled WGS sequence"/>
</dbReference>
<protein>
    <submittedName>
        <fullName evidence="1">Uncharacterized protein</fullName>
    </submittedName>
</protein>
<evidence type="ECO:0000313" key="1">
    <source>
        <dbReference type="EMBL" id="TQD73830.1"/>
    </source>
</evidence>